<dbReference type="PROSITE" id="PS50011">
    <property type="entry name" value="PROTEIN_KINASE_DOM"/>
    <property type="match status" value="1"/>
</dbReference>
<keyword evidence="4 9" id="KW-0418">Kinase</keyword>
<evidence type="ECO:0000256" key="1">
    <source>
        <dbReference type="ARBA" id="ARBA00022527"/>
    </source>
</evidence>
<evidence type="ECO:0000256" key="6">
    <source>
        <dbReference type="PROSITE-ProRule" id="PRU10141"/>
    </source>
</evidence>
<dbReference type="InterPro" id="IPR017441">
    <property type="entry name" value="Protein_kinase_ATP_BS"/>
</dbReference>
<dbReference type="PROSITE" id="PS00107">
    <property type="entry name" value="PROTEIN_KINASE_ATP"/>
    <property type="match status" value="1"/>
</dbReference>
<evidence type="ECO:0000256" key="7">
    <source>
        <dbReference type="SAM" id="MobiDB-lite"/>
    </source>
</evidence>
<evidence type="ECO:0000256" key="3">
    <source>
        <dbReference type="ARBA" id="ARBA00022741"/>
    </source>
</evidence>
<keyword evidence="1" id="KW-0723">Serine/threonine-protein kinase</keyword>
<dbReference type="PROSITE" id="PS00108">
    <property type="entry name" value="PROTEIN_KINASE_ST"/>
    <property type="match status" value="1"/>
</dbReference>
<keyword evidence="10" id="KW-1185">Reference proteome</keyword>
<evidence type="ECO:0000313" key="10">
    <source>
        <dbReference type="Proteomes" id="UP000485058"/>
    </source>
</evidence>
<proteinExistence type="predicted"/>
<evidence type="ECO:0000259" key="8">
    <source>
        <dbReference type="PROSITE" id="PS50011"/>
    </source>
</evidence>
<evidence type="ECO:0000256" key="5">
    <source>
        <dbReference type="ARBA" id="ARBA00022840"/>
    </source>
</evidence>
<dbReference type="GO" id="GO:0005524">
    <property type="term" value="F:ATP binding"/>
    <property type="evidence" value="ECO:0007669"/>
    <property type="project" value="UniProtKB-UniRule"/>
</dbReference>
<dbReference type="InterPro" id="IPR000719">
    <property type="entry name" value="Prot_kinase_dom"/>
</dbReference>
<sequence length="588" mass="62703">MGNCLGRSSEPAAMGSPVCQPKPAPTISSKAAAPPEPVEDPKLQNQSVVQTPREGSDAMPAEAQAVAVEVHDAVLDNGPVYNSATTNDLPNSAHGVVTGSSILQATDLRASKRDALAEFQLSSMLRMTCNPEDALSDLHLASLIGSGGFAAVFAGLWHGSGDVAVKICATNQTQNGRLPGSAITEAILSKGLSHPSLIHTFDVRCCIITRQFLDKVFPAKANIAQGSSQPVNPPVEARAQTGHASASPAGIASRNAAPPPPPMLAPMAAHTKQAPNAPTLPFAIPEDPREVHRSLTPLTVAQAQAQQAQQSQDSASFGSIDEFGSLLDGHNGPALTWAEILELLHVQADQVLTVLVMQRAKLGTLWEAIQRGLFEPKPDLPPSEARKRKRACIRTVCEIASGLEYLHMHNVVHGDLKPGNCLLNESRSDARGFSTALSDFGLASLTSLGPDASEGPGGTAPYMSPEILTNCAASPASDIYAFGIMLYEMVTSSQAYKGLRYAQVINMVLVQQIRPPWPAHAMPDLGKLYLRCVAQLPQDRPTASELTRELRRMERQLQREVRNERRMMNSTANSEDVEAATRAQPAQP</sequence>
<dbReference type="SUPFAM" id="SSF56112">
    <property type="entry name" value="Protein kinase-like (PK-like)"/>
    <property type="match status" value="1"/>
</dbReference>
<feature type="domain" description="Protein kinase" evidence="8">
    <location>
        <begin position="138"/>
        <end position="557"/>
    </location>
</feature>
<dbReference type="GO" id="GO:0004674">
    <property type="term" value="F:protein serine/threonine kinase activity"/>
    <property type="evidence" value="ECO:0007669"/>
    <property type="project" value="UniProtKB-KW"/>
</dbReference>
<evidence type="ECO:0000256" key="4">
    <source>
        <dbReference type="ARBA" id="ARBA00022777"/>
    </source>
</evidence>
<name>A0A699ZGP4_HAELA</name>
<dbReference type="PANTHER" id="PTHR44329">
    <property type="entry name" value="SERINE/THREONINE-PROTEIN KINASE TNNI3K-RELATED"/>
    <property type="match status" value="1"/>
</dbReference>
<gene>
    <name evidence="9" type="ORF">HaLaN_17458</name>
</gene>
<dbReference type="EMBL" id="BLLF01001618">
    <property type="protein sequence ID" value="GFH20350.1"/>
    <property type="molecule type" value="Genomic_DNA"/>
</dbReference>
<dbReference type="Gene3D" id="1.10.510.10">
    <property type="entry name" value="Transferase(Phosphotransferase) domain 1"/>
    <property type="match status" value="1"/>
</dbReference>
<dbReference type="Proteomes" id="UP000485058">
    <property type="component" value="Unassembled WGS sequence"/>
</dbReference>
<feature type="binding site" evidence="6">
    <location>
        <position position="166"/>
    </location>
    <ligand>
        <name>ATP</name>
        <dbReference type="ChEBI" id="CHEBI:30616"/>
    </ligand>
</feature>
<dbReference type="InterPro" id="IPR008271">
    <property type="entry name" value="Ser/Thr_kinase_AS"/>
</dbReference>
<evidence type="ECO:0000256" key="2">
    <source>
        <dbReference type="ARBA" id="ARBA00022679"/>
    </source>
</evidence>
<dbReference type="Gene3D" id="3.30.200.20">
    <property type="entry name" value="Phosphorylase Kinase, domain 1"/>
    <property type="match status" value="1"/>
</dbReference>
<feature type="region of interest" description="Disordered" evidence="7">
    <location>
        <begin position="559"/>
        <end position="588"/>
    </location>
</feature>
<feature type="region of interest" description="Disordered" evidence="7">
    <location>
        <begin position="224"/>
        <end position="284"/>
    </location>
</feature>
<dbReference type="PANTHER" id="PTHR44329:SF214">
    <property type="entry name" value="PROTEIN KINASE DOMAIN-CONTAINING PROTEIN"/>
    <property type="match status" value="1"/>
</dbReference>
<feature type="region of interest" description="Disordered" evidence="7">
    <location>
        <begin position="1"/>
        <end position="59"/>
    </location>
</feature>
<organism evidence="9 10">
    <name type="scientific">Haematococcus lacustris</name>
    <name type="common">Green alga</name>
    <name type="synonym">Haematococcus pluvialis</name>
    <dbReference type="NCBI Taxonomy" id="44745"/>
    <lineage>
        <taxon>Eukaryota</taxon>
        <taxon>Viridiplantae</taxon>
        <taxon>Chlorophyta</taxon>
        <taxon>core chlorophytes</taxon>
        <taxon>Chlorophyceae</taxon>
        <taxon>CS clade</taxon>
        <taxon>Chlamydomonadales</taxon>
        <taxon>Haematococcaceae</taxon>
        <taxon>Haematococcus</taxon>
    </lineage>
</organism>
<keyword evidence="2" id="KW-0808">Transferase</keyword>
<reference evidence="9 10" key="1">
    <citation type="submission" date="2020-02" db="EMBL/GenBank/DDBJ databases">
        <title>Draft genome sequence of Haematococcus lacustris strain NIES-144.</title>
        <authorList>
            <person name="Morimoto D."/>
            <person name="Nakagawa S."/>
            <person name="Yoshida T."/>
            <person name="Sawayama S."/>
        </authorList>
    </citation>
    <scope>NUCLEOTIDE SEQUENCE [LARGE SCALE GENOMIC DNA]</scope>
    <source>
        <strain evidence="9 10">NIES-144</strain>
    </source>
</reference>
<keyword evidence="5 6" id="KW-0067">ATP-binding</keyword>
<dbReference type="CDD" id="cd14014">
    <property type="entry name" value="STKc_PknB_like"/>
    <property type="match status" value="1"/>
</dbReference>
<dbReference type="InterPro" id="IPR011009">
    <property type="entry name" value="Kinase-like_dom_sf"/>
</dbReference>
<dbReference type="SMART" id="SM00220">
    <property type="entry name" value="S_TKc"/>
    <property type="match status" value="1"/>
</dbReference>
<keyword evidence="3 6" id="KW-0547">Nucleotide-binding</keyword>
<protein>
    <submittedName>
        <fullName evidence="9">Protein kinase domain-containing protein</fullName>
    </submittedName>
</protein>
<evidence type="ECO:0000313" key="9">
    <source>
        <dbReference type="EMBL" id="GFH20350.1"/>
    </source>
</evidence>
<comment type="caution">
    <text evidence="9">The sequence shown here is derived from an EMBL/GenBank/DDBJ whole genome shotgun (WGS) entry which is preliminary data.</text>
</comment>
<dbReference type="InterPro" id="IPR001245">
    <property type="entry name" value="Ser-Thr/Tyr_kinase_cat_dom"/>
</dbReference>
<dbReference type="AlphaFoldDB" id="A0A699ZGP4"/>
<dbReference type="Pfam" id="PF07714">
    <property type="entry name" value="PK_Tyr_Ser-Thr"/>
    <property type="match status" value="1"/>
</dbReference>
<accession>A0A699ZGP4</accession>
<dbReference type="InterPro" id="IPR051681">
    <property type="entry name" value="Ser/Thr_Kinases-Pseudokinases"/>
</dbReference>